<evidence type="ECO:0000256" key="8">
    <source>
        <dbReference type="ARBA" id="ARBA00022692"/>
    </source>
</evidence>
<keyword evidence="10 18" id="KW-1278">Translocase</keyword>
<comment type="function">
    <text evidence="1">Core subunit of the mitochondrial membrane respiratory chain NADH dehydrogenase (Complex I) that is believed to belong to the minimal assembly required for catalysis. Complex I functions in the transfer of electrons from NADH to the respiratory chain. The immediate electron acceptor for the enzyme is believed to be ubiquinone.</text>
</comment>
<protein>
    <recommendedName>
        <fullName evidence="5 18">NADH-ubiquinone oxidoreductase chain 2</fullName>
        <ecNumber evidence="4 18">7.1.1.2</ecNumber>
    </recommendedName>
</protein>
<keyword evidence="15 18" id="KW-0496">Mitochondrion</keyword>
<evidence type="ECO:0000256" key="6">
    <source>
        <dbReference type="ARBA" id="ARBA00022448"/>
    </source>
</evidence>
<sequence>MMKLYKIMFFNLMMIGTLISISSYSWMSMWMGLEINLLSIIPLLSSSKNMFKSESSMKYFISQALASLILLFSIIMMLSLTEFITPKMNSSFTMMFNCALLTKMGAAPFHFWFPEVMENQTWWNCLIILTWQKIAPMILLMNNNLNINFMMFSVIMSLIISFLMAMNQTSLRKILTFSSINHLAWMLTSTMISFSYWLIYFVIYFLISINIIVMFKMTNSFYLKQLINSMNSNKLFKLSILLNFFSLSGIPPFLGFLPKWLVINWLILNNFYMLSFILIMLTLFMIFIYMQMMFSSLLLNYDENLNKINFNSFVMICLNFNVLLSMIFCTLIFNFI</sequence>
<keyword evidence="12 18" id="KW-1133">Transmembrane helix</keyword>
<feature type="transmembrane region" description="Helical" evidence="18">
    <location>
        <begin position="266"/>
        <end position="289"/>
    </location>
</feature>
<dbReference type="GO" id="GO:0008137">
    <property type="term" value="F:NADH dehydrogenase (ubiquinone) activity"/>
    <property type="evidence" value="ECO:0007669"/>
    <property type="project" value="UniProtKB-EC"/>
</dbReference>
<dbReference type="EMBL" id="MG193397">
    <property type="protein sequence ID" value="AXS65411.1"/>
    <property type="molecule type" value="Genomic_DNA"/>
</dbReference>
<keyword evidence="11 18" id="KW-0249">Electron transport</keyword>
<evidence type="ECO:0000256" key="12">
    <source>
        <dbReference type="ARBA" id="ARBA00022989"/>
    </source>
</evidence>
<evidence type="ECO:0000256" key="11">
    <source>
        <dbReference type="ARBA" id="ARBA00022982"/>
    </source>
</evidence>
<keyword evidence="6" id="KW-0813">Transport</keyword>
<keyword evidence="13 18" id="KW-0520">NAD</keyword>
<dbReference type="PANTHER" id="PTHR46552">
    <property type="entry name" value="NADH-UBIQUINONE OXIDOREDUCTASE CHAIN 2"/>
    <property type="match status" value="1"/>
</dbReference>
<feature type="transmembrane region" description="Helical" evidence="18">
    <location>
        <begin position="7"/>
        <end position="24"/>
    </location>
</feature>
<dbReference type="PRINTS" id="PR01436">
    <property type="entry name" value="NADHDHGNASE2"/>
</dbReference>
<evidence type="ECO:0000256" key="10">
    <source>
        <dbReference type="ARBA" id="ARBA00022967"/>
    </source>
</evidence>
<evidence type="ECO:0000256" key="18">
    <source>
        <dbReference type="RuleBase" id="RU003403"/>
    </source>
</evidence>
<feature type="domain" description="NADH:quinone oxidoreductase/Mrp antiporter transmembrane" evidence="19">
    <location>
        <begin position="23"/>
        <end position="283"/>
    </location>
</feature>
<dbReference type="InterPro" id="IPR003917">
    <property type="entry name" value="NADH_UbQ_OxRdtase_chain2"/>
</dbReference>
<dbReference type="Pfam" id="PF00361">
    <property type="entry name" value="Proton_antipo_M"/>
    <property type="match status" value="1"/>
</dbReference>
<feature type="transmembrane region" description="Helical" evidence="18">
    <location>
        <begin position="310"/>
        <end position="333"/>
    </location>
</feature>
<organism evidence="20">
    <name type="scientific">Tenebrionoidea sp. 6 KM-2017</name>
    <dbReference type="NCBI Taxonomy" id="2219484"/>
    <lineage>
        <taxon>Eukaryota</taxon>
        <taxon>Metazoa</taxon>
        <taxon>Ecdysozoa</taxon>
        <taxon>Arthropoda</taxon>
        <taxon>Hexapoda</taxon>
        <taxon>Insecta</taxon>
        <taxon>Pterygota</taxon>
        <taxon>Neoptera</taxon>
        <taxon>Endopterygota</taxon>
        <taxon>Coleoptera</taxon>
        <taxon>Polyphaga</taxon>
        <taxon>Cucujiformia</taxon>
    </lineage>
</organism>
<feature type="transmembrane region" description="Helical" evidence="18">
    <location>
        <begin position="59"/>
        <end position="80"/>
    </location>
</feature>
<evidence type="ECO:0000256" key="9">
    <source>
        <dbReference type="ARBA" id="ARBA00022792"/>
    </source>
</evidence>
<evidence type="ECO:0000256" key="7">
    <source>
        <dbReference type="ARBA" id="ARBA00022660"/>
    </source>
</evidence>
<keyword evidence="9 18" id="KW-0999">Mitochondrion inner membrane</keyword>
<evidence type="ECO:0000256" key="1">
    <source>
        <dbReference type="ARBA" id="ARBA00003257"/>
    </source>
</evidence>
<keyword evidence="8 18" id="KW-0812">Transmembrane</keyword>
<evidence type="ECO:0000256" key="5">
    <source>
        <dbReference type="ARBA" id="ARBA00021008"/>
    </source>
</evidence>
<geneLocation type="mitochondrion" evidence="20"/>
<dbReference type="InterPro" id="IPR050175">
    <property type="entry name" value="Complex_I_Subunit_2"/>
</dbReference>
<keyword evidence="16 18" id="KW-0472">Membrane</keyword>
<evidence type="ECO:0000259" key="19">
    <source>
        <dbReference type="Pfam" id="PF00361"/>
    </source>
</evidence>
<evidence type="ECO:0000256" key="4">
    <source>
        <dbReference type="ARBA" id="ARBA00012944"/>
    </source>
</evidence>
<dbReference type="EC" id="7.1.1.2" evidence="4 18"/>
<gene>
    <name evidence="20" type="primary">nad2</name>
</gene>
<accession>A0A346RH64</accession>
<evidence type="ECO:0000313" key="20">
    <source>
        <dbReference type="EMBL" id="AXS65411.1"/>
    </source>
</evidence>
<keyword evidence="7 18" id="KW-0679">Respiratory chain</keyword>
<comment type="similarity">
    <text evidence="3 18">Belongs to the complex I subunit 2 family.</text>
</comment>
<comment type="subcellular location">
    <subcellularLocation>
        <location evidence="2 18">Mitochondrion inner membrane</location>
        <topology evidence="2 18">Multi-pass membrane protein</topology>
    </subcellularLocation>
</comment>
<dbReference type="GO" id="GO:0006120">
    <property type="term" value="P:mitochondrial electron transport, NADH to ubiquinone"/>
    <property type="evidence" value="ECO:0007669"/>
    <property type="project" value="InterPro"/>
</dbReference>
<evidence type="ECO:0000256" key="15">
    <source>
        <dbReference type="ARBA" id="ARBA00023128"/>
    </source>
</evidence>
<evidence type="ECO:0000256" key="17">
    <source>
        <dbReference type="ARBA" id="ARBA00049551"/>
    </source>
</evidence>
<evidence type="ECO:0000256" key="14">
    <source>
        <dbReference type="ARBA" id="ARBA00023075"/>
    </source>
</evidence>
<feature type="transmembrane region" description="Helical" evidence="18">
    <location>
        <begin position="235"/>
        <end position="254"/>
    </location>
</feature>
<comment type="catalytic activity">
    <reaction evidence="17 18">
        <text>a ubiquinone + NADH + 5 H(+)(in) = a ubiquinol + NAD(+) + 4 H(+)(out)</text>
        <dbReference type="Rhea" id="RHEA:29091"/>
        <dbReference type="Rhea" id="RHEA-COMP:9565"/>
        <dbReference type="Rhea" id="RHEA-COMP:9566"/>
        <dbReference type="ChEBI" id="CHEBI:15378"/>
        <dbReference type="ChEBI" id="CHEBI:16389"/>
        <dbReference type="ChEBI" id="CHEBI:17976"/>
        <dbReference type="ChEBI" id="CHEBI:57540"/>
        <dbReference type="ChEBI" id="CHEBI:57945"/>
        <dbReference type="EC" id="7.1.1.2"/>
    </reaction>
</comment>
<proteinExistence type="inferred from homology"/>
<dbReference type="InterPro" id="IPR001750">
    <property type="entry name" value="ND/Mrp_TM"/>
</dbReference>
<evidence type="ECO:0000256" key="3">
    <source>
        <dbReference type="ARBA" id="ARBA00007012"/>
    </source>
</evidence>
<dbReference type="GO" id="GO:0005743">
    <property type="term" value="C:mitochondrial inner membrane"/>
    <property type="evidence" value="ECO:0007669"/>
    <property type="project" value="UniProtKB-SubCell"/>
</dbReference>
<evidence type="ECO:0000256" key="2">
    <source>
        <dbReference type="ARBA" id="ARBA00004448"/>
    </source>
</evidence>
<feature type="transmembrane region" description="Helical" evidence="18">
    <location>
        <begin position="147"/>
        <end position="167"/>
    </location>
</feature>
<keyword evidence="14 18" id="KW-0830">Ubiquinone</keyword>
<name>A0A346RH64_9CUCU</name>
<comment type="function">
    <text evidence="18">Core subunit of the mitochondrial membrane respiratory chain NADH dehydrogenase (Complex I) which catalyzes electron transfer from NADH through the respiratory chain, using ubiquinone as an electron acceptor. Essential for the catalytic activity and assembly of complex I.</text>
</comment>
<reference evidence="20" key="1">
    <citation type="journal article" date="2018" name="J. ISSAAS">
        <title>The contribution of mitochondrial metagenomics to large-scale data mining and phylogenetic analysis of Coleoptera.</title>
        <authorList>
            <person name="Miller K."/>
            <person name="Linard B."/>
            <person name="Motyka M."/>
            <person name="Bocek M."/>
            <person name="Vogler A.P."/>
        </authorList>
    </citation>
    <scope>NUCLEOTIDE SEQUENCE</scope>
</reference>
<evidence type="ECO:0000256" key="16">
    <source>
        <dbReference type="ARBA" id="ARBA00023136"/>
    </source>
</evidence>
<dbReference type="PANTHER" id="PTHR46552:SF1">
    <property type="entry name" value="NADH-UBIQUINONE OXIDOREDUCTASE CHAIN 2"/>
    <property type="match status" value="1"/>
</dbReference>
<evidence type="ECO:0000256" key="13">
    <source>
        <dbReference type="ARBA" id="ARBA00023027"/>
    </source>
</evidence>
<dbReference type="AlphaFoldDB" id="A0A346RH64"/>
<feature type="transmembrane region" description="Helical" evidence="18">
    <location>
        <begin position="198"/>
        <end position="215"/>
    </location>
</feature>